<feature type="compositionally biased region" description="Low complexity" evidence="1">
    <location>
        <begin position="20"/>
        <end position="37"/>
    </location>
</feature>
<gene>
    <name evidence="2" type="ORF">PSEUBRA_SCAF3g03579</name>
</gene>
<proteinExistence type="predicted"/>
<feature type="region of interest" description="Disordered" evidence="1">
    <location>
        <begin position="78"/>
        <end position="103"/>
    </location>
</feature>
<evidence type="ECO:0000313" key="2">
    <source>
        <dbReference type="EMBL" id="EST06079.1"/>
    </source>
</evidence>
<dbReference type="eggNOG" id="ENOG502R4BH">
    <property type="taxonomic scope" value="Eukaryota"/>
</dbReference>
<feature type="region of interest" description="Disordered" evidence="1">
    <location>
        <begin position="1"/>
        <end position="37"/>
    </location>
</feature>
<dbReference type="OrthoDB" id="2553859at2759"/>
<dbReference type="GeneID" id="27420194"/>
<name>V5EV87_KALBG</name>
<evidence type="ECO:0000256" key="1">
    <source>
        <dbReference type="SAM" id="MobiDB-lite"/>
    </source>
</evidence>
<dbReference type="EMBL" id="KI545873">
    <property type="protein sequence ID" value="EST06079.1"/>
    <property type="molecule type" value="Genomic_DNA"/>
</dbReference>
<feature type="compositionally biased region" description="Polar residues" evidence="1">
    <location>
        <begin position="10"/>
        <end position="19"/>
    </location>
</feature>
<protein>
    <submittedName>
        <fullName evidence="2">Uncharacterized protein</fullName>
    </submittedName>
</protein>
<dbReference type="AlphaFoldDB" id="V5EV87"/>
<evidence type="ECO:0000313" key="3">
    <source>
        <dbReference type="Proteomes" id="UP000019377"/>
    </source>
</evidence>
<feature type="compositionally biased region" description="Basic and acidic residues" evidence="1">
    <location>
        <begin position="80"/>
        <end position="90"/>
    </location>
</feature>
<dbReference type="HOGENOM" id="CLU_2172720_0_0_1"/>
<accession>V5EV87</accession>
<dbReference type="OMA" id="DWAGKED"/>
<dbReference type="RefSeq" id="XP_016291068.1">
    <property type="nucleotide sequence ID" value="XM_016437516.1"/>
</dbReference>
<organism evidence="2 3">
    <name type="scientific">Kalmanozyma brasiliensis (strain GHG001)</name>
    <name type="common">Yeast</name>
    <name type="synonym">Pseudozyma brasiliensis</name>
    <dbReference type="NCBI Taxonomy" id="1365824"/>
    <lineage>
        <taxon>Eukaryota</taxon>
        <taxon>Fungi</taxon>
        <taxon>Dikarya</taxon>
        <taxon>Basidiomycota</taxon>
        <taxon>Ustilaginomycotina</taxon>
        <taxon>Ustilaginomycetes</taxon>
        <taxon>Ustilaginales</taxon>
        <taxon>Ustilaginaceae</taxon>
        <taxon>Kalmanozyma</taxon>
    </lineage>
</organism>
<feature type="compositionally biased region" description="Acidic residues" evidence="1">
    <location>
        <begin position="91"/>
        <end position="103"/>
    </location>
</feature>
<keyword evidence="3" id="KW-1185">Reference proteome</keyword>
<dbReference type="Proteomes" id="UP000019377">
    <property type="component" value="Unassembled WGS sequence"/>
</dbReference>
<sequence>MSAITAQVHIDTSTSSSKALPTTPIPLTNPTSNTLTPSTELRIPLAPSANNKPQQLSDLADAMDTTRASLNQVLTAWKDWAGKEDASRTNEEEDGEEDEDEEE</sequence>
<reference evidence="3" key="1">
    <citation type="journal article" date="2013" name="Genome Announc.">
        <title>Draft genome sequence of Pseudozyma brasiliensis sp. nov. strain GHG001, a high producer of endo-1,4-xylanase isolated from an insect pest of sugarcane.</title>
        <authorList>
            <person name="Oliveira J.V.D.C."/>
            <person name="dos Santos R.A.C."/>
            <person name="Borges T.A."/>
            <person name="Riano-Pachon D.M."/>
            <person name="Goldman G.H."/>
        </authorList>
    </citation>
    <scope>NUCLEOTIDE SEQUENCE [LARGE SCALE GENOMIC DNA]</scope>
    <source>
        <strain evidence="3">GHG001</strain>
    </source>
</reference>